<feature type="compositionally biased region" description="Gly residues" evidence="1">
    <location>
        <begin position="1"/>
        <end position="12"/>
    </location>
</feature>
<proteinExistence type="predicted"/>
<protein>
    <submittedName>
        <fullName evidence="2">Uncharacterized protein</fullName>
    </submittedName>
</protein>
<sequence>MKVRGGQRGGGSGKRRGREREKEILSRIKIGIGTAIRIKYKIKNKFLDFKESPKHLAIGVRLGLGHRSKLHGILAAERRVGV</sequence>
<evidence type="ECO:0000313" key="3">
    <source>
        <dbReference type="Proteomes" id="UP000299102"/>
    </source>
</evidence>
<evidence type="ECO:0000313" key="2">
    <source>
        <dbReference type="EMBL" id="GBP64940.1"/>
    </source>
</evidence>
<comment type="caution">
    <text evidence="2">The sequence shown here is derived from an EMBL/GenBank/DDBJ whole genome shotgun (WGS) entry which is preliminary data.</text>
</comment>
<keyword evidence="3" id="KW-1185">Reference proteome</keyword>
<gene>
    <name evidence="2" type="ORF">EVAR_41355_1</name>
</gene>
<organism evidence="2 3">
    <name type="scientific">Eumeta variegata</name>
    <name type="common">Bagworm moth</name>
    <name type="synonym">Eumeta japonica</name>
    <dbReference type="NCBI Taxonomy" id="151549"/>
    <lineage>
        <taxon>Eukaryota</taxon>
        <taxon>Metazoa</taxon>
        <taxon>Ecdysozoa</taxon>
        <taxon>Arthropoda</taxon>
        <taxon>Hexapoda</taxon>
        <taxon>Insecta</taxon>
        <taxon>Pterygota</taxon>
        <taxon>Neoptera</taxon>
        <taxon>Endopterygota</taxon>
        <taxon>Lepidoptera</taxon>
        <taxon>Glossata</taxon>
        <taxon>Ditrysia</taxon>
        <taxon>Tineoidea</taxon>
        <taxon>Psychidae</taxon>
        <taxon>Oiketicinae</taxon>
        <taxon>Eumeta</taxon>
    </lineage>
</organism>
<feature type="region of interest" description="Disordered" evidence="1">
    <location>
        <begin position="1"/>
        <end position="20"/>
    </location>
</feature>
<dbReference type="Proteomes" id="UP000299102">
    <property type="component" value="Unassembled WGS sequence"/>
</dbReference>
<reference evidence="2 3" key="1">
    <citation type="journal article" date="2019" name="Commun. Biol.">
        <title>The bagworm genome reveals a unique fibroin gene that provides high tensile strength.</title>
        <authorList>
            <person name="Kono N."/>
            <person name="Nakamura H."/>
            <person name="Ohtoshi R."/>
            <person name="Tomita M."/>
            <person name="Numata K."/>
            <person name="Arakawa K."/>
        </authorList>
    </citation>
    <scope>NUCLEOTIDE SEQUENCE [LARGE SCALE GENOMIC DNA]</scope>
</reference>
<dbReference type="AlphaFoldDB" id="A0A4C1XP77"/>
<accession>A0A4C1XP77</accession>
<name>A0A4C1XP77_EUMVA</name>
<dbReference type="EMBL" id="BGZK01000914">
    <property type="protein sequence ID" value="GBP64940.1"/>
    <property type="molecule type" value="Genomic_DNA"/>
</dbReference>
<evidence type="ECO:0000256" key="1">
    <source>
        <dbReference type="SAM" id="MobiDB-lite"/>
    </source>
</evidence>